<dbReference type="SUPFAM" id="SSF52266">
    <property type="entry name" value="SGNH hydrolase"/>
    <property type="match status" value="1"/>
</dbReference>
<keyword evidence="1" id="KW-0732">Signal</keyword>
<evidence type="ECO:0000313" key="4">
    <source>
        <dbReference type="EMBL" id="MEA5138902.1"/>
    </source>
</evidence>
<dbReference type="Proteomes" id="UP001302949">
    <property type="component" value="Unassembled WGS sequence"/>
</dbReference>
<dbReference type="InterPro" id="IPR029058">
    <property type="entry name" value="AB_hydrolase_fold"/>
</dbReference>
<comment type="caution">
    <text evidence="4">The sequence shown here is derived from an EMBL/GenBank/DDBJ whole genome shotgun (WGS) entry which is preliminary data.</text>
</comment>
<dbReference type="CDD" id="cd04501">
    <property type="entry name" value="SGNH_hydrolase_like_4"/>
    <property type="match status" value="1"/>
</dbReference>
<feature type="domain" description="BD-FAE-like" evidence="3">
    <location>
        <begin position="144"/>
        <end position="194"/>
    </location>
</feature>
<sequence length="527" mass="58996">MIKSRYCLLFSLLLSSSAFSQEVTKLYAGKAPGSENWTWSEAESTNNIFKTRIVYNVAEPTITAFLPDKDKATGTAMLIAPGGAFHTLSIDSEGIEVAKYLNSKGIAAFVLKYRVARSFTDDPVKELMGKMGNFKTLDEENAPVIPLAIQDASTAIKYIRKNAEKYDIDPNKIGMIGFSAGATLTLGATYKATEESKPNFIAPIYAYTKAVEEIKNIPKEKTPIFIALASDDQLGFAPANAQLYLDWKAAGQPVEMHIYERGGHGFGMNKQKIPTDTWYERFGDWLKLQGYLKKRYPNKWEQQFSEEQLETFAKQNAERERRDWANLVKYKKANAEIGEPKQGQTRVVFTGDSITEGWVGADADFFNSNNYVGRGISGQTSPQTLLRFRQDVVDLKPKVVIINIGINDIAENTGDYMQEYTLANYKSMIEIAKANNIKVILASVMPAAAFPWRKEIKDVPSKVMALNEGIKQLAKQYNLVYLDYFTPLKDERNGLSKEMAEDGVHPTIACYKIMEKLAKEAIAKALK</sequence>
<dbReference type="InterPro" id="IPR051532">
    <property type="entry name" value="Ester_Hydrolysis_Enzymes"/>
</dbReference>
<dbReference type="SUPFAM" id="SSF53474">
    <property type="entry name" value="alpha/beta-Hydrolases"/>
    <property type="match status" value="1"/>
</dbReference>
<dbReference type="Gene3D" id="3.40.50.1110">
    <property type="entry name" value="SGNH hydrolase"/>
    <property type="match status" value="1"/>
</dbReference>
<keyword evidence="5" id="KW-1185">Reference proteome</keyword>
<dbReference type="InterPro" id="IPR049492">
    <property type="entry name" value="BD-FAE-like_dom"/>
</dbReference>
<dbReference type="RefSeq" id="WP_323296063.1">
    <property type="nucleotide sequence ID" value="NZ_JAYFUM010000007.1"/>
</dbReference>
<protein>
    <submittedName>
        <fullName evidence="4">GDSL-type esterase/lipase family protein</fullName>
    </submittedName>
</protein>
<accession>A0ABU5Q8D0</accession>
<dbReference type="PANTHER" id="PTHR30383">
    <property type="entry name" value="THIOESTERASE 1/PROTEASE 1/LYSOPHOSPHOLIPASE L1"/>
    <property type="match status" value="1"/>
</dbReference>
<organism evidence="4 5">
    <name type="scientific">Arcicella rigui</name>
    <dbReference type="NCBI Taxonomy" id="797020"/>
    <lineage>
        <taxon>Bacteria</taxon>
        <taxon>Pseudomonadati</taxon>
        <taxon>Bacteroidota</taxon>
        <taxon>Cytophagia</taxon>
        <taxon>Cytophagales</taxon>
        <taxon>Flectobacillaceae</taxon>
        <taxon>Arcicella</taxon>
    </lineage>
</organism>
<evidence type="ECO:0000313" key="5">
    <source>
        <dbReference type="Proteomes" id="UP001302949"/>
    </source>
</evidence>
<dbReference type="EMBL" id="JAYFUM010000007">
    <property type="protein sequence ID" value="MEA5138902.1"/>
    <property type="molecule type" value="Genomic_DNA"/>
</dbReference>
<feature type="signal peptide" evidence="1">
    <location>
        <begin position="1"/>
        <end position="20"/>
    </location>
</feature>
<proteinExistence type="predicted"/>
<dbReference type="Pfam" id="PF20434">
    <property type="entry name" value="BD-FAE"/>
    <property type="match status" value="1"/>
</dbReference>
<name>A0ABU5Q8D0_9BACT</name>
<reference evidence="4 5" key="1">
    <citation type="submission" date="2023-12" db="EMBL/GenBank/DDBJ databases">
        <title>Novel species of the genus Arcicella isolated from rivers.</title>
        <authorList>
            <person name="Lu H."/>
        </authorList>
    </citation>
    <scope>NUCLEOTIDE SEQUENCE [LARGE SCALE GENOMIC DNA]</scope>
    <source>
        <strain evidence="4 5">KCTC 23307</strain>
    </source>
</reference>
<evidence type="ECO:0000259" key="2">
    <source>
        <dbReference type="Pfam" id="PF13472"/>
    </source>
</evidence>
<feature type="chain" id="PRO_5045726089" evidence="1">
    <location>
        <begin position="21"/>
        <end position="527"/>
    </location>
</feature>
<dbReference type="Pfam" id="PF13472">
    <property type="entry name" value="Lipase_GDSL_2"/>
    <property type="match status" value="1"/>
</dbReference>
<dbReference type="PANTHER" id="PTHR30383:SF5">
    <property type="entry name" value="SGNH HYDROLASE-TYPE ESTERASE DOMAIN-CONTAINING PROTEIN"/>
    <property type="match status" value="1"/>
</dbReference>
<dbReference type="InterPro" id="IPR013830">
    <property type="entry name" value="SGNH_hydro"/>
</dbReference>
<dbReference type="Gene3D" id="3.40.50.1820">
    <property type="entry name" value="alpha/beta hydrolase"/>
    <property type="match status" value="1"/>
</dbReference>
<evidence type="ECO:0000256" key="1">
    <source>
        <dbReference type="SAM" id="SignalP"/>
    </source>
</evidence>
<gene>
    <name evidence="4" type="ORF">VB248_07150</name>
</gene>
<dbReference type="InterPro" id="IPR036514">
    <property type="entry name" value="SGNH_hydro_sf"/>
</dbReference>
<evidence type="ECO:0000259" key="3">
    <source>
        <dbReference type="Pfam" id="PF20434"/>
    </source>
</evidence>
<feature type="domain" description="SGNH hydrolase-type esterase" evidence="2">
    <location>
        <begin position="350"/>
        <end position="512"/>
    </location>
</feature>